<keyword evidence="4 7" id="KW-0812">Transmembrane</keyword>
<feature type="transmembrane region" description="Helical" evidence="7">
    <location>
        <begin position="604"/>
        <end position="626"/>
    </location>
</feature>
<proteinExistence type="inferred from homology"/>
<protein>
    <submittedName>
        <fullName evidence="9">Carbon starvation protein A</fullName>
    </submittedName>
</protein>
<evidence type="ECO:0000256" key="5">
    <source>
        <dbReference type="ARBA" id="ARBA00022989"/>
    </source>
</evidence>
<comment type="caution">
    <text evidence="9">The sequence shown here is derived from an EMBL/GenBank/DDBJ whole genome shotgun (WGS) entry which is preliminary data.</text>
</comment>
<dbReference type="InterPro" id="IPR051605">
    <property type="entry name" value="CstA"/>
</dbReference>
<sequence length="662" mass="71299">MSTLIVAALSFFGFILAYHTYGRWLGRKIFRLDHEATTPSHQLRDDVDFVPTNREVVFGHHFTSIAGTGPIVGPAIAVFWGWLPALLWVVFGSIFVGAVHDFGALVVSLRNRGQTIGEVAGRLINPRAKFLFLMVLALALTVVLAIFGLVIALIFAKYPQSVLSVWVEVPVAILIGYYVSRRGGNLLWPSLAALGVMYGAIVLGVYLLPIDLTQLLHVNLLTPTDMPADATWWEYYGNAVVIWTVILLIYCFIASVLPVWTLLQPRDYINSHELVLALFLLGLGLVVASLTGAANLFASAPAVAENIPLDAPPIFPFLFITIACGACSGFHCLVSSGTSSKQVDNEKDAQYVGYGAMLLEGALAVVVILACCAGVGMGRYERAEDGSYQAVAMADGSPMVGRASWEARYDASAGWKKFNSLGNMVGAFVDGGANFLTAIGIPLRLGLGIMAVLVASFAATTLDTATRLQRYVLQELFASSPVTKPLADKYVATGIAVGLGGLVAIFAGNSPGAGGMLLWPLFGAINQLLAGMALMVTIFYLWRRKIPVWFAVPPMLLMLFLPALATLWNMFNGDTAEFIVKYPQLAWLGEFFRGDTGFFWNGKYLLFGFSVGTLVLQAWMMVEAFLMWPKAKGILEEALPPLGGPANAEAQPAEYAAAGGQN</sequence>
<feature type="transmembrane region" description="Helical" evidence="7">
    <location>
        <begin position="161"/>
        <end position="179"/>
    </location>
</feature>
<evidence type="ECO:0000313" key="10">
    <source>
        <dbReference type="Proteomes" id="UP000239388"/>
    </source>
</evidence>
<feature type="transmembrane region" description="Helical" evidence="7">
    <location>
        <begin position="519"/>
        <end position="541"/>
    </location>
</feature>
<comment type="subcellular location">
    <subcellularLocation>
        <location evidence="1">Cell membrane</location>
        <topology evidence="1">Multi-pass membrane protein</topology>
    </subcellularLocation>
</comment>
<evidence type="ECO:0000256" key="2">
    <source>
        <dbReference type="ARBA" id="ARBA00007755"/>
    </source>
</evidence>
<evidence type="ECO:0000256" key="3">
    <source>
        <dbReference type="ARBA" id="ARBA00022475"/>
    </source>
</evidence>
<feature type="domain" description="CstA N-terminal" evidence="8">
    <location>
        <begin position="4"/>
        <end position="560"/>
    </location>
</feature>
<dbReference type="GO" id="GO:0009267">
    <property type="term" value="P:cellular response to starvation"/>
    <property type="evidence" value="ECO:0007669"/>
    <property type="project" value="InterPro"/>
</dbReference>
<keyword evidence="3" id="KW-1003">Cell membrane</keyword>
<keyword evidence="5 7" id="KW-1133">Transmembrane helix</keyword>
<keyword evidence="6 7" id="KW-0472">Membrane</keyword>
<evidence type="ECO:0000256" key="4">
    <source>
        <dbReference type="ARBA" id="ARBA00022692"/>
    </source>
</evidence>
<evidence type="ECO:0000259" key="8">
    <source>
        <dbReference type="Pfam" id="PF02554"/>
    </source>
</evidence>
<dbReference type="PANTHER" id="PTHR30252">
    <property type="entry name" value="INNER MEMBRANE PEPTIDE TRANSPORTER"/>
    <property type="match status" value="1"/>
</dbReference>
<feature type="transmembrane region" description="Helical" evidence="7">
    <location>
        <begin position="445"/>
        <end position="465"/>
    </location>
</feature>
<feature type="transmembrane region" description="Helical" evidence="7">
    <location>
        <begin position="85"/>
        <end position="109"/>
    </location>
</feature>
<dbReference type="PANTHER" id="PTHR30252:SF0">
    <property type="entry name" value="PEPTIDE TRANSPORTER CSTA"/>
    <property type="match status" value="1"/>
</dbReference>
<comment type="similarity">
    <text evidence="2">Belongs to the peptide transporter carbon starvation (CstA) (TC 2.A.114) family.</text>
</comment>
<name>A0A2S8F3W2_9BACT</name>
<dbReference type="EMBL" id="PUIB01000029">
    <property type="protein sequence ID" value="PQO26840.1"/>
    <property type="molecule type" value="Genomic_DNA"/>
</dbReference>
<feature type="transmembrane region" description="Helical" evidence="7">
    <location>
        <begin position="130"/>
        <end position="155"/>
    </location>
</feature>
<dbReference type="InterPro" id="IPR003706">
    <property type="entry name" value="CstA_N"/>
</dbReference>
<dbReference type="GO" id="GO:0005886">
    <property type="term" value="C:plasma membrane"/>
    <property type="evidence" value="ECO:0007669"/>
    <property type="project" value="UniProtKB-SubCell"/>
</dbReference>
<evidence type="ECO:0000313" key="9">
    <source>
        <dbReference type="EMBL" id="PQO26840.1"/>
    </source>
</evidence>
<dbReference type="Proteomes" id="UP000239388">
    <property type="component" value="Unassembled WGS sequence"/>
</dbReference>
<feature type="transmembrane region" description="Helical" evidence="7">
    <location>
        <begin position="240"/>
        <end position="263"/>
    </location>
</feature>
<dbReference type="RefSeq" id="WP_105359974.1">
    <property type="nucleotide sequence ID" value="NZ_PUIB01000029.1"/>
</dbReference>
<evidence type="ECO:0000256" key="6">
    <source>
        <dbReference type="ARBA" id="ARBA00023136"/>
    </source>
</evidence>
<dbReference type="Pfam" id="PF02554">
    <property type="entry name" value="CstA"/>
    <property type="match status" value="1"/>
</dbReference>
<evidence type="ECO:0000256" key="7">
    <source>
        <dbReference type="SAM" id="Phobius"/>
    </source>
</evidence>
<evidence type="ECO:0000256" key="1">
    <source>
        <dbReference type="ARBA" id="ARBA00004651"/>
    </source>
</evidence>
<feature type="transmembrane region" description="Helical" evidence="7">
    <location>
        <begin position="548"/>
        <end position="568"/>
    </location>
</feature>
<reference evidence="9 10" key="1">
    <citation type="submission" date="2018-02" db="EMBL/GenBank/DDBJ databases">
        <title>Comparative genomes isolates from brazilian mangrove.</title>
        <authorList>
            <person name="Araujo J.E."/>
            <person name="Taketani R.G."/>
            <person name="Silva M.C.P."/>
            <person name="Loureco M.V."/>
            <person name="Andreote F.D."/>
        </authorList>
    </citation>
    <scope>NUCLEOTIDE SEQUENCE [LARGE SCALE GENOMIC DNA]</scope>
    <source>
        <strain evidence="9 10">NAP PRIS-MGV</strain>
    </source>
</reference>
<gene>
    <name evidence="9" type="ORF">C5Y98_29145</name>
</gene>
<feature type="transmembrane region" description="Helical" evidence="7">
    <location>
        <begin position="186"/>
        <end position="208"/>
    </location>
</feature>
<feature type="transmembrane region" description="Helical" evidence="7">
    <location>
        <begin position="354"/>
        <end position="377"/>
    </location>
</feature>
<dbReference type="OrthoDB" id="9761224at2"/>
<organism evidence="9 10">
    <name type="scientific">Blastopirellula marina</name>
    <dbReference type="NCBI Taxonomy" id="124"/>
    <lineage>
        <taxon>Bacteria</taxon>
        <taxon>Pseudomonadati</taxon>
        <taxon>Planctomycetota</taxon>
        <taxon>Planctomycetia</taxon>
        <taxon>Pirellulales</taxon>
        <taxon>Pirellulaceae</taxon>
        <taxon>Blastopirellula</taxon>
    </lineage>
</organism>
<feature type="transmembrane region" description="Helical" evidence="7">
    <location>
        <begin position="314"/>
        <end position="334"/>
    </location>
</feature>
<feature type="transmembrane region" description="Helical" evidence="7">
    <location>
        <begin position="275"/>
        <end position="294"/>
    </location>
</feature>
<dbReference type="AlphaFoldDB" id="A0A2S8F3W2"/>
<accession>A0A2S8F3W2</accession>
<feature type="transmembrane region" description="Helical" evidence="7">
    <location>
        <begin position="486"/>
        <end position="507"/>
    </location>
</feature>